<dbReference type="GO" id="GO:0005634">
    <property type="term" value="C:nucleus"/>
    <property type="evidence" value="ECO:0000318"/>
    <property type="project" value="GO_Central"/>
</dbReference>
<sequence length="362" mass="40459">MTLEGKYLERDVLTGKRREPEDFEDEDMEEVYGGGGKRIKSTSDLLNVSESNDSSGQASSGSGEPDGAGSNLIGEIGRDLSINCLIRLSRSDYGSMASVNWDFNSLVRNGEIYRQRRQNGMVEYWVYFSCNALEWDAYDPYRKRWIQVPKMPPDVCFMFSDKESLAVGTELLVFGLVHIVFRYSILTNSWTQVDPMNSPRCLFGSTSVSEKAYVAGGIDSSGQILSSAEMYDSETHTWTHLPSMSTARKMCSRVFMDGKFYVLGGVTNNDQVLTCVVKNQLYAADYSENDVKRYGNVNNKWITLGKLHERSMSMNGWGLAFRACGDRLIVIGGPSTFQPPVWNFVATQTSGNFVYNCAVMGC</sequence>
<keyword evidence="7" id="KW-1185">Reference proteome</keyword>
<dbReference type="AlphaFoldDB" id="A0A0Q3HKK4"/>
<dbReference type="SMART" id="SM00612">
    <property type="entry name" value="Kelch"/>
    <property type="match status" value="2"/>
</dbReference>
<dbReference type="InterPro" id="IPR052439">
    <property type="entry name" value="F-box/Kelch-repeat"/>
</dbReference>
<reference evidence="5" key="2">
    <citation type="submission" date="2017-06" db="EMBL/GenBank/DDBJ databases">
        <title>WGS assembly of Brachypodium distachyon.</title>
        <authorList>
            <consortium name="The International Brachypodium Initiative"/>
            <person name="Lucas S."/>
            <person name="Harmon-Smith M."/>
            <person name="Lail K."/>
            <person name="Tice H."/>
            <person name="Grimwood J."/>
            <person name="Bruce D."/>
            <person name="Barry K."/>
            <person name="Shu S."/>
            <person name="Lindquist E."/>
            <person name="Wang M."/>
            <person name="Pitluck S."/>
            <person name="Vogel J.P."/>
            <person name="Garvin D.F."/>
            <person name="Mockler T.C."/>
            <person name="Schmutz J."/>
            <person name="Rokhsar D."/>
            <person name="Bevan M.W."/>
        </authorList>
    </citation>
    <scope>NUCLEOTIDE SEQUENCE</scope>
    <source>
        <strain evidence="5">Bd21</strain>
    </source>
</reference>
<protein>
    <recommendedName>
        <fullName evidence="4">Attractin/MKLN-like beta-propeller domain-containing protein</fullName>
    </recommendedName>
</protein>
<gene>
    <name evidence="5" type="ORF">BRADI_1g73150v3</name>
</gene>
<evidence type="ECO:0000256" key="1">
    <source>
        <dbReference type="ARBA" id="ARBA00022441"/>
    </source>
</evidence>
<reference evidence="5 6" key="1">
    <citation type="journal article" date="2010" name="Nature">
        <title>Genome sequencing and analysis of the model grass Brachypodium distachyon.</title>
        <authorList>
            <consortium name="International Brachypodium Initiative"/>
        </authorList>
    </citation>
    <scope>NUCLEOTIDE SEQUENCE [LARGE SCALE GENOMIC DNA]</scope>
    <source>
        <strain evidence="5 6">Bd21</strain>
    </source>
</reference>
<dbReference type="PANTHER" id="PTHR46122:SF25">
    <property type="entry name" value="REPEAT-CONTAINING F-BOX FAMILY PROTEIN, PUTATIVE, EXPRESSED-RELATED"/>
    <property type="match status" value="1"/>
</dbReference>
<feature type="compositionally biased region" description="Low complexity" evidence="3">
    <location>
        <begin position="49"/>
        <end position="63"/>
    </location>
</feature>
<feature type="region of interest" description="Disordered" evidence="3">
    <location>
        <begin position="1"/>
        <end position="70"/>
    </location>
</feature>
<feature type="compositionally biased region" description="Acidic residues" evidence="3">
    <location>
        <begin position="21"/>
        <end position="30"/>
    </location>
</feature>
<dbReference type="Gene3D" id="2.120.10.80">
    <property type="entry name" value="Kelch-type beta propeller"/>
    <property type="match status" value="1"/>
</dbReference>
<keyword evidence="1" id="KW-0880">Kelch repeat</keyword>
<dbReference type="InParanoid" id="A0A0Q3HKK4"/>
<evidence type="ECO:0000313" key="5">
    <source>
        <dbReference type="EMBL" id="KQK23400.1"/>
    </source>
</evidence>
<dbReference type="PANTHER" id="PTHR46122">
    <property type="entry name" value="GALACTOSE OXIDASE/KELCH REPEAT PROTEIN-RELATED"/>
    <property type="match status" value="1"/>
</dbReference>
<evidence type="ECO:0000256" key="2">
    <source>
        <dbReference type="ARBA" id="ARBA00022737"/>
    </source>
</evidence>
<feature type="domain" description="Attractin/MKLN-like beta-propeller" evidence="4">
    <location>
        <begin position="121"/>
        <end position="333"/>
    </location>
</feature>
<evidence type="ECO:0000256" key="3">
    <source>
        <dbReference type="SAM" id="MobiDB-lite"/>
    </source>
</evidence>
<dbReference type="Pfam" id="PF24981">
    <property type="entry name" value="Beta-prop_ATRN-LZTR1"/>
    <property type="match status" value="1"/>
</dbReference>
<dbReference type="InterPro" id="IPR015915">
    <property type="entry name" value="Kelch-typ_b-propeller"/>
</dbReference>
<name>A0A0Q3HKK4_BRADI</name>
<proteinExistence type="predicted"/>
<evidence type="ECO:0000259" key="4">
    <source>
        <dbReference type="Pfam" id="PF24981"/>
    </source>
</evidence>
<keyword evidence="2" id="KW-0677">Repeat</keyword>
<dbReference type="STRING" id="15368.A0A0Q3HKK4"/>
<dbReference type="EnsemblPlants" id="KQK23400">
    <property type="protein sequence ID" value="KQK23400"/>
    <property type="gene ID" value="BRADI_1g73150v3"/>
</dbReference>
<accession>A0A0Q3HKK4</accession>
<dbReference type="Gramene" id="KQK23400">
    <property type="protein sequence ID" value="KQK23400"/>
    <property type="gene ID" value="BRADI_1g73150v3"/>
</dbReference>
<dbReference type="InterPro" id="IPR056737">
    <property type="entry name" value="Beta-prop_ATRN-MKLN-like"/>
</dbReference>
<reference evidence="6" key="3">
    <citation type="submission" date="2018-08" db="UniProtKB">
        <authorList>
            <consortium name="EnsemblPlants"/>
        </authorList>
    </citation>
    <scope>IDENTIFICATION</scope>
    <source>
        <strain evidence="6">cv. Bd21</strain>
    </source>
</reference>
<dbReference type="Proteomes" id="UP000008810">
    <property type="component" value="Chromosome 1"/>
</dbReference>
<evidence type="ECO:0000313" key="7">
    <source>
        <dbReference type="Proteomes" id="UP000008810"/>
    </source>
</evidence>
<dbReference type="EMBL" id="CM000880">
    <property type="protein sequence ID" value="KQK23400.1"/>
    <property type="molecule type" value="Genomic_DNA"/>
</dbReference>
<dbReference type="SUPFAM" id="SSF117281">
    <property type="entry name" value="Kelch motif"/>
    <property type="match status" value="1"/>
</dbReference>
<evidence type="ECO:0000313" key="6">
    <source>
        <dbReference type="EnsemblPlants" id="KQK23400"/>
    </source>
</evidence>
<organism evidence="5">
    <name type="scientific">Brachypodium distachyon</name>
    <name type="common">Purple false brome</name>
    <name type="synonym">Trachynia distachya</name>
    <dbReference type="NCBI Taxonomy" id="15368"/>
    <lineage>
        <taxon>Eukaryota</taxon>
        <taxon>Viridiplantae</taxon>
        <taxon>Streptophyta</taxon>
        <taxon>Embryophyta</taxon>
        <taxon>Tracheophyta</taxon>
        <taxon>Spermatophyta</taxon>
        <taxon>Magnoliopsida</taxon>
        <taxon>Liliopsida</taxon>
        <taxon>Poales</taxon>
        <taxon>Poaceae</taxon>
        <taxon>BOP clade</taxon>
        <taxon>Pooideae</taxon>
        <taxon>Stipodae</taxon>
        <taxon>Brachypodieae</taxon>
        <taxon>Brachypodium</taxon>
    </lineage>
</organism>
<dbReference type="InterPro" id="IPR006652">
    <property type="entry name" value="Kelch_1"/>
</dbReference>
<dbReference type="OrthoDB" id="191037at2759"/>
<feature type="compositionally biased region" description="Basic and acidic residues" evidence="3">
    <location>
        <begin position="1"/>
        <end position="20"/>
    </location>
</feature>